<name>A0A212UGF9_9BACT</name>
<dbReference type="EMBL" id="FYEW01000003">
    <property type="protein sequence ID" value="SNC77325.1"/>
    <property type="molecule type" value="Genomic_DNA"/>
</dbReference>
<dbReference type="Proteomes" id="UP000198131">
    <property type="component" value="Unassembled WGS sequence"/>
</dbReference>
<dbReference type="CDD" id="cd04179">
    <property type="entry name" value="DPM_DPG-synthase_like"/>
    <property type="match status" value="1"/>
</dbReference>
<evidence type="ECO:0000313" key="2">
    <source>
        <dbReference type="EMBL" id="SNC77325.1"/>
    </source>
</evidence>
<evidence type="ECO:0000259" key="1">
    <source>
        <dbReference type="Pfam" id="PF00535"/>
    </source>
</evidence>
<evidence type="ECO:0000313" key="3">
    <source>
        <dbReference type="Proteomes" id="UP000198131"/>
    </source>
</evidence>
<dbReference type="PANTHER" id="PTHR48090:SF7">
    <property type="entry name" value="RFBJ PROTEIN"/>
    <property type="match status" value="1"/>
</dbReference>
<protein>
    <submittedName>
        <fullName evidence="2">Glycosyltransferase involved in cell wall bisynthesis</fullName>
    </submittedName>
</protein>
<dbReference type="SUPFAM" id="SSF53448">
    <property type="entry name" value="Nucleotide-diphospho-sugar transferases"/>
    <property type="match status" value="1"/>
</dbReference>
<proteinExistence type="predicted"/>
<dbReference type="PANTHER" id="PTHR48090">
    <property type="entry name" value="UNDECAPRENYL-PHOSPHATE 4-DEOXY-4-FORMAMIDO-L-ARABINOSE TRANSFERASE-RELATED"/>
    <property type="match status" value="1"/>
</dbReference>
<reference evidence="3" key="1">
    <citation type="submission" date="2017-06" db="EMBL/GenBank/DDBJ databases">
        <authorList>
            <person name="Varghese N."/>
            <person name="Submissions S."/>
        </authorList>
    </citation>
    <scope>NUCLEOTIDE SEQUENCE [LARGE SCALE GENOMIC DNA]</scope>
    <source>
        <strain evidence="3">DSM 11116</strain>
    </source>
</reference>
<accession>A0A212UGF9</accession>
<dbReference type="InterPro" id="IPR029044">
    <property type="entry name" value="Nucleotide-diphossugar_trans"/>
</dbReference>
<dbReference type="InterPro" id="IPR050256">
    <property type="entry name" value="Glycosyltransferase_2"/>
</dbReference>
<dbReference type="AlphaFoldDB" id="A0A212UGF9"/>
<keyword evidence="2" id="KW-0808">Transferase</keyword>
<sequence length="262" mass="29630">MYPAAVRALLNVTYPAFRPLMTVPFNTLSIVIPVYNEARTVHQILDVLRELELVYGIGKEIILVDDCSSDASVEVIQAYATRYPGVGLRLLRHAVNQGKGAALHTGIREATGEYIIIQDADLEYDPQEYNLLLRPVLRGSADVVYGSRFMGGNPHRILFFWHSIGNGVLTFLSNMCTDLNLTDMETCYKLFRRDILQGLKLEEKRFGFEPEVTAKVARVPGVRIYEVGISYYGRTYAEGKKIGWRDGVRAIYCILKYGLLRQ</sequence>
<dbReference type="GO" id="GO:0016740">
    <property type="term" value="F:transferase activity"/>
    <property type="evidence" value="ECO:0007669"/>
    <property type="project" value="UniProtKB-KW"/>
</dbReference>
<keyword evidence="3" id="KW-1185">Reference proteome</keyword>
<feature type="domain" description="Glycosyltransferase 2-like" evidence="1">
    <location>
        <begin position="29"/>
        <end position="197"/>
    </location>
</feature>
<dbReference type="Pfam" id="PF00535">
    <property type="entry name" value="Glycos_transf_2"/>
    <property type="match status" value="1"/>
</dbReference>
<dbReference type="Gene3D" id="3.90.550.10">
    <property type="entry name" value="Spore Coat Polysaccharide Biosynthesis Protein SpsA, Chain A"/>
    <property type="match status" value="1"/>
</dbReference>
<organism evidence="2 3">
    <name type="scientific">Hymenobacter gelipurpurascens</name>
    <dbReference type="NCBI Taxonomy" id="89968"/>
    <lineage>
        <taxon>Bacteria</taxon>
        <taxon>Pseudomonadati</taxon>
        <taxon>Bacteroidota</taxon>
        <taxon>Cytophagia</taxon>
        <taxon>Cytophagales</taxon>
        <taxon>Hymenobacteraceae</taxon>
        <taxon>Hymenobacter</taxon>
    </lineage>
</organism>
<gene>
    <name evidence="2" type="ORF">SAMN06265337_3908</name>
</gene>
<dbReference type="InterPro" id="IPR001173">
    <property type="entry name" value="Glyco_trans_2-like"/>
</dbReference>